<dbReference type="EC" id="4.3.99.3" evidence="8"/>
<dbReference type="PROSITE" id="PS51918">
    <property type="entry name" value="RADICAL_SAM"/>
    <property type="match status" value="1"/>
</dbReference>
<dbReference type="AlphaFoldDB" id="A0A5D3YBQ9"/>
<comment type="pathway">
    <text evidence="8">Purine metabolism; 7-cyano-7-deazaguanine biosynthesis.</text>
</comment>
<evidence type="ECO:0000256" key="4">
    <source>
        <dbReference type="ARBA" id="ARBA00022842"/>
    </source>
</evidence>
<evidence type="ECO:0000259" key="9">
    <source>
        <dbReference type="PROSITE" id="PS51918"/>
    </source>
</evidence>
<evidence type="ECO:0000256" key="2">
    <source>
        <dbReference type="ARBA" id="ARBA00022691"/>
    </source>
</evidence>
<dbReference type="Pfam" id="PF04055">
    <property type="entry name" value="Radical_SAM"/>
    <property type="match status" value="1"/>
</dbReference>
<dbReference type="PANTHER" id="PTHR42836">
    <property type="entry name" value="7-CARBOXY-7-DEAZAGUANINE SYNTHASE"/>
    <property type="match status" value="1"/>
</dbReference>
<dbReference type="NCBIfam" id="TIGR04349">
    <property type="entry name" value="rSAM_QueE_gams"/>
    <property type="match status" value="1"/>
</dbReference>
<dbReference type="SFLD" id="SFLDS00029">
    <property type="entry name" value="Radical_SAM"/>
    <property type="match status" value="1"/>
</dbReference>
<comment type="function">
    <text evidence="8">Catalyzes the complex heterocyclic radical-mediated conversion of 6-carboxy-5,6,7,8-tetrahydropterin (CPH4) to 7-carboxy-7-deazaguanine (CDG), a step common to the biosynthetic pathways of all 7-deazapurine-containing compounds.</text>
</comment>
<keyword evidence="1 8" id="KW-0004">4Fe-4S</keyword>
<feature type="binding site" evidence="8">
    <location>
        <position position="100"/>
    </location>
    <ligand>
        <name>substrate</name>
    </ligand>
</feature>
<evidence type="ECO:0000256" key="5">
    <source>
        <dbReference type="ARBA" id="ARBA00023004"/>
    </source>
</evidence>
<organism evidence="10 11">
    <name type="scientific">Nitrosomonas communis</name>
    <dbReference type="NCBI Taxonomy" id="44574"/>
    <lineage>
        <taxon>Bacteria</taxon>
        <taxon>Pseudomonadati</taxon>
        <taxon>Pseudomonadota</taxon>
        <taxon>Betaproteobacteria</taxon>
        <taxon>Nitrosomonadales</taxon>
        <taxon>Nitrosomonadaceae</taxon>
        <taxon>Nitrosomonas</taxon>
    </lineage>
</organism>
<dbReference type="HAMAP" id="MF_00917">
    <property type="entry name" value="QueE"/>
    <property type="match status" value="1"/>
</dbReference>
<feature type="binding site" evidence="8">
    <location>
        <position position="70"/>
    </location>
    <ligand>
        <name>Mg(2+)</name>
        <dbReference type="ChEBI" id="CHEBI:18420"/>
    </ligand>
</feature>
<evidence type="ECO:0000313" key="10">
    <source>
        <dbReference type="EMBL" id="TYP86680.1"/>
    </source>
</evidence>
<feature type="binding site" evidence="8">
    <location>
        <position position="61"/>
    </location>
    <ligand>
        <name>[4Fe-4S] cluster</name>
        <dbReference type="ChEBI" id="CHEBI:49883"/>
        <note>4Fe-4S-S-AdoMet</note>
    </ligand>
</feature>
<keyword evidence="8" id="KW-0671">Queuosine biosynthesis</keyword>
<reference evidence="10 11" key="1">
    <citation type="submission" date="2019-07" db="EMBL/GenBank/DDBJ databases">
        <title>Active sludge and wastewater microbial communities from Klosterneuburg, Austria.</title>
        <authorList>
            <person name="Wagner M."/>
        </authorList>
    </citation>
    <scope>NUCLEOTIDE SEQUENCE [LARGE SCALE GENOMIC DNA]</scope>
    <source>
        <strain evidence="10 11">Nm2</strain>
    </source>
</reference>
<dbReference type="InterPro" id="IPR024924">
    <property type="entry name" value="7-CO-7-deazaguanine_synth-like"/>
</dbReference>
<dbReference type="PIRSF" id="PIRSF000370">
    <property type="entry name" value="QueE"/>
    <property type="match status" value="1"/>
</dbReference>
<keyword evidence="5 8" id="KW-0408">Iron</keyword>
<comment type="similarity">
    <text evidence="8">Belongs to the radical SAM superfamily. 7-carboxy-7-deazaguanine synthase family.</text>
</comment>
<comment type="caution">
    <text evidence="8">Lacks conserved residue(s) required for the propagation of feature annotation.</text>
</comment>
<keyword evidence="6 8" id="KW-0411">Iron-sulfur</keyword>
<dbReference type="Gene3D" id="3.20.20.70">
    <property type="entry name" value="Aldolase class I"/>
    <property type="match status" value="1"/>
</dbReference>
<dbReference type="SUPFAM" id="SSF102114">
    <property type="entry name" value="Radical SAM enzymes"/>
    <property type="match status" value="1"/>
</dbReference>
<dbReference type="InterPro" id="IPR027621">
    <property type="entry name" value="rSAM_QueE_gams"/>
</dbReference>
<accession>A0A5D3YBQ9</accession>
<dbReference type="PANTHER" id="PTHR42836:SF1">
    <property type="entry name" value="7-CARBOXY-7-DEAZAGUANINE SYNTHASE"/>
    <property type="match status" value="1"/>
</dbReference>
<dbReference type="GO" id="GO:0008616">
    <property type="term" value="P:tRNA queuosine(34) biosynthetic process"/>
    <property type="evidence" value="ECO:0007669"/>
    <property type="project" value="UniProtKB-UniRule"/>
</dbReference>
<protein>
    <recommendedName>
        <fullName evidence="8">7-carboxy-7-deazaguanine synthase</fullName>
        <shortName evidence="8">CDG synthase</shortName>
        <ecNumber evidence="8">4.3.99.3</ecNumber>
    </recommendedName>
    <alternativeName>
        <fullName evidence="8">Queuosine biosynthesis protein QueE</fullName>
    </alternativeName>
</protein>
<keyword evidence="4 8" id="KW-0460">Magnesium</keyword>
<dbReference type="GO" id="GO:0051539">
    <property type="term" value="F:4 iron, 4 sulfur cluster binding"/>
    <property type="evidence" value="ECO:0007669"/>
    <property type="project" value="UniProtKB-UniRule"/>
</dbReference>
<evidence type="ECO:0000256" key="8">
    <source>
        <dbReference type="HAMAP-Rule" id="MF_00917"/>
    </source>
</evidence>
<feature type="binding site" evidence="8">
    <location>
        <position position="65"/>
    </location>
    <ligand>
        <name>[4Fe-4S] cluster</name>
        <dbReference type="ChEBI" id="CHEBI:49883"/>
        <note>4Fe-4S-S-AdoMet</note>
    </ligand>
</feature>
<dbReference type="GO" id="GO:0016840">
    <property type="term" value="F:carbon-nitrogen lyase activity"/>
    <property type="evidence" value="ECO:0007669"/>
    <property type="project" value="UniProtKB-UniRule"/>
</dbReference>
<dbReference type="UniPathway" id="UPA00391"/>
<feature type="binding site" evidence="8">
    <location>
        <position position="68"/>
    </location>
    <ligand>
        <name>[4Fe-4S] cluster</name>
        <dbReference type="ChEBI" id="CHEBI:49883"/>
        <note>4Fe-4S-S-AdoMet</note>
    </ligand>
</feature>
<comment type="catalytic activity">
    <reaction evidence="8">
        <text>6-carboxy-5,6,7,8-tetrahydropterin + H(+) = 7-carboxy-7-carbaguanine + NH4(+)</text>
        <dbReference type="Rhea" id="RHEA:27974"/>
        <dbReference type="ChEBI" id="CHEBI:15378"/>
        <dbReference type="ChEBI" id="CHEBI:28938"/>
        <dbReference type="ChEBI" id="CHEBI:61032"/>
        <dbReference type="ChEBI" id="CHEBI:61036"/>
        <dbReference type="EC" id="4.3.99.3"/>
    </reaction>
</comment>
<feature type="domain" description="Radical SAM core" evidence="9">
    <location>
        <begin position="48"/>
        <end position="238"/>
    </location>
</feature>
<comment type="cofactor">
    <cofactor evidence="8">
        <name>S-adenosyl-L-methionine</name>
        <dbReference type="ChEBI" id="CHEBI:59789"/>
    </cofactor>
    <text evidence="8">Binds 1 S-adenosyl-L-methionine per subunit.</text>
</comment>
<comment type="cofactor">
    <cofactor evidence="8">
        <name>[4Fe-4S] cluster</name>
        <dbReference type="ChEBI" id="CHEBI:49883"/>
    </cofactor>
    <text evidence="8">Binds 1 [4Fe-4S] cluster. The cluster is coordinated with 3 cysteines and an exchangeable S-adenosyl-L-methionine.</text>
</comment>
<dbReference type="InterPro" id="IPR058240">
    <property type="entry name" value="rSAM_sf"/>
</dbReference>
<comment type="subunit">
    <text evidence="8">Homodimer.</text>
</comment>
<evidence type="ECO:0000256" key="7">
    <source>
        <dbReference type="ARBA" id="ARBA00023239"/>
    </source>
</evidence>
<feature type="binding site" evidence="8">
    <location>
        <begin position="67"/>
        <end position="69"/>
    </location>
    <ligand>
        <name>S-adenosyl-L-methionine</name>
        <dbReference type="ChEBI" id="CHEBI:59789"/>
    </ligand>
</feature>
<dbReference type="GO" id="GO:1904047">
    <property type="term" value="F:S-adenosyl-L-methionine binding"/>
    <property type="evidence" value="ECO:0007669"/>
    <property type="project" value="UniProtKB-UniRule"/>
</dbReference>
<keyword evidence="2 8" id="KW-0949">S-adenosyl-L-methionine</keyword>
<keyword evidence="7 8" id="KW-0456">Lyase</keyword>
<comment type="cofactor">
    <cofactor evidence="8">
        <name>Mg(2+)</name>
        <dbReference type="ChEBI" id="CHEBI:18420"/>
    </cofactor>
</comment>
<evidence type="ECO:0000256" key="3">
    <source>
        <dbReference type="ARBA" id="ARBA00022723"/>
    </source>
</evidence>
<dbReference type="GO" id="GO:0000287">
    <property type="term" value="F:magnesium ion binding"/>
    <property type="evidence" value="ECO:0007669"/>
    <property type="project" value="UniProtKB-UniRule"/>
</dbReference>
<evidence type="ECO:0000313" key="11">
    <source>
        <dbReference type="Proteomes" id="UP000324176"/>
    </source>
</evidence>
<dbReference type="InterPro" id="IPR013785">
    <property type="entry name" value="Aldolase_TIM"/>
</dbReference>
<evidence type="ECO:0000256" key="1">
    <source>
        <dbReference type="ARBA" id="ARBA00022485"/>
    </source>
</evidence>
<feature type="binding site" evidence="8">
    <location>
        <begin position="42"/>
        <end position="44"/>
    </location>
    <ligand>
        <name>substrate</name>
    </ligand>
</feature>
<evidence type="ECO:0000256" key="6">
    <source>
        <dbReference type="ARBA" id="ARBA00023014"/>
    </source>
</evidence>
<feature type="binding site" evidence="8">
    <location>
        <position position="102"/>
    </location>
    <ligand>
        <name>S-adenosyl-L-methionine</name>
        <dbReference type="ChEBI" id="CHEBI:59789"/>
    </ligand>
</feature>
<name>A0A5D3YBQ9_9PROT</name>
<comment type="caution">
    <text evidence="10">The sequence shown here is derived from an EMBL/GenBank/DDBJ whole genome shotgun (WGS) entry which is preliminary data.</text>
</comment>
<sequence length="242" mass="27060">MKEAIVKAVSKDVMHSLSLLRQHATQKPEAEVLRVSEIFYSIQGETSRTGLPTVFIRLTGCPLRCGYCDTEYAFSGGENMSIADVLNKASNYASRYITVTGGEPLAQKACSTLLKVLCDTGYSVSIETSGALDISKLDKRVSKIMDIKTPGSGEVAKNRWSNLDYLTDQDELKFVLCDEADYRWAVDVFYERCLHQICPVLFSPVYGQLDPAKLADWILKDRLPVRLQLQLHKILWGEVAGR</sequence>
<feature type="binding site" evidence="8">
    <location>
        <position position="57"/>
    </location>
    <ligand>
        <name>substrate</name>
    </ligand>
</feature>
<keyword evidence="3 8" id="KW-0479">Metal-binding</keyword>
<dbReference type="InterPro" id="IPR007197">
    <property type="entry name" value="rSAM"/>
</dbReference>
<dbReference type="EMBL" id="VNHT01000029">
    <property type="protein sequence ID" value="TYP86680.1"/>
    <property type="molecule type" value="Genomic_DNA"/>
</dbReference>
<proteinExistence type="inferred from homology"/>
<gene>
    <name evidence="8" type="primary">queE</name>
    <name evidence="10" type="ORF">BCL69_102914</name>
</gene>
<dbReference type="Proteomes" id="UP000324176">
    <property type="component" value="Unassembled WGS sequence"/>
</dbReference>